<proteinExistence type="predicted"/>
<dbReference type="EMBL" id="JBHFEH010000011">
    <property type="protein sequence ID" value="KAL2055493.1"/>
    <property type="molecule type" value="Genomic_DNA"/>
</dbReference>
<comment type="caution">
    <text evidence="1">The sequence shown here is derived from an EMBL/GenBank/DDBJ whole genome shotgun (WGS) entry which is preliminary data.</text>
</comment>
<protein>
    <submittedName>
        <fullName evidence="1">Uncharacterized protein</fullName>
    </submittedName>
</protein>
<name>A0ABR4BHR9_9LECA</name>
<evidence type="ECO:0000313" key="1">
    <source>
        <dbReference type="EMBL" id="KAL2055493.1"/>
    </source>
</evidence>
<gene>
    <name evidence="1" type="ORF">ABVK25_004301</name>
</gene>
<accession>A0ABR4BHR9</accession>
<dbReference type="Proteomes" id="UP001590951">
    <property type="component" value="Unassembled WGS sequence"/>
</dbReference>
<organism evidence="1 2">
    <name type="scientific">Lepraria finkii</name>
    <dbReference type="NCBI Taxonomy" id="1340010"/>
    <lineage>
        <taxon>Eukaryota</taxon>
        <taxon>Fungi</taxon>
        <taxon>Dikarya</taxon>
        <taxon>Ascomycota</taxon>
        <taxon>Pezizomycotina</taxon>
        <taxon>Lecanoromycetes</taxon>
        <taxon>OSLEUM clade</taxon>
        <taxon>Lecanoromycetidae</taxon>
        <taxon>Lecanorales</taxon>
        <taxon>Lecanorineae</taxon>
        <taxon>Stereocaulaceae</taxon>
        <taxon>Lepraria</taxon>
    </lineage>
</organism>
<sequence length="106" mass="11688">MVGPQPHRNRPNYLFQRVLLSIHSPECNQEATTSHNRTEPVLGWDHSNSMYGTLSVRQHLGALSSSPSSTAEDRAIFQLAPLANWTVPTMPGTAPWEGLPVDLANE</sequence>
<reference evidence="1 2" key="1">
    <citation type="submission" date="2024-09" db="EMBL/GenBank/DDBJ databases">
        <title>Rethinking Asexuality: The Enigmatic Case of Functional Sexual Genes in Lepraria (Stereocaulaceae).</title>
        <authorList>
            <person name="Doellman M."/>
            <person name="Sun Y."/>
            <person name="Barcenas-Pena A."/>
            <person name="Lumbsch H.T."/>
            <person name="Grewe F."/>
        </authorList>
    </citation>
    <scope>NUCLEOTIDE SEQUENCE [LARGE SCALE GENOMIC DNA]</scope>
    <source>
        <strain evidence="1 2">Grewe 0041</strain>
    </source>
</reference>
<evidence type="ECO:0000313" key="2">
    <source>
        <dbReference type="Proteomes" id="UP001590951"/>
    </source>
</evidence>
<keyword evidence="2" id="KW-1185">Reference proteome</keyword>